<dbReference type="Proteomes" id="UP000702954">
    <property type="component" value="Unassembled WGS sequence"/>
</dbReference>
<dbReference type="EMBL" id="BHEO01000002">
    <property type="protein sequence ID" value="GBU04307.1"/>
    <property type="molecule type" value="Genomic_DNA"/>
</dbReference>
<comment type="subcellular location">
    <subcellularLocation>
        <location evidence="1">Cell membrane</location>
        <topology evidence="1">Multi-pass membrane protein</topology>
    </subcellularLocation>
</comment>
<feature type="domain" description="DUF2179" evidence="7">
    <location>
        <begin position="232"/>
        <end position="283"/>
    </location>
</feature>
<evidence type="ECO:0000313" key="10">
    <source>
        <dbReference type="Proteomes" id="UP000294613"/>
    </source>
</evidence>
<dbReference type="CDD" id="cd16380">
    <property type="entry name" value="YitT_C"/>
    <property type="match status" value="1"/>
</dbReference>
<gene>
    <name evidence="9" type="ORF">EDD74_10695</name>
    <name evidence="8" type="ORF">FAEUMB_08480</name>
</gene>
<protein>
    <submittedName>
        <fullName evidence="8">Membrane protein</fullName>
    </submittedName>
    <submittedName>
        <fullName evidence="9">Uncharacterized membrane-anchored protein YitT (DUF2179 family)</fullName>
    </submittedName>
</protein>
<dbReference type="AlphaFoldDB" id="A0A4R3JTE6"/>
<evidence type="ECO:0000313" key="11">
    <source>
        <dbReference type="Proteomes" id="UP000702954"/>
    </source>
</evidence>
<evidence type="ECO:0000256" key="5">
    <source>
        <dbReference type="ARBA" id="ARBA00023136"/>
    </source>
</evidence>
<name>A0A4R3JTE6_9FIRM</name>
<dbReference type="PANTHER" id="PTHR33545">
    <property type="entry name" value="UPF0750 MEMBRANE PROTEIN YITT-RELATED"/>
    <property type="match status" value="1"/>
</dbReference>
<dbReference type="InterPro" id="IPR015867">
    <property type="entry name" value="N-reg_PII/ATP_PRibTrfase_C"/>
</dbReference>
<evidence type="ECO:0000256" key="6">
    <source>
        <dbReference type="SAM" id="Phobius"/>
    </source>
</evidence>
<dbReference type="EMBL" id="SLZV01000006">
    <property type="protein sequence ID" value="TCS68891.1"/>
    <property type="molecule type" value="Genomic_DNA"/>
</dbReference>
<dbReference type="Proteomes" id="UP000294613">
    <property type="component" value="Unassembled WGS sequence"/>
</dbReference>
<keyword evidence="4 6" id="KW-1133">Transmembrane helix</keyword>
<evidence type="ECO:0000256" key="4">
    <source>
        <dbReference type="ARBA" id="ARBA00022989"/>
    </source>
</evidence>
<feature type="transmembrane region" description="Helical" evidence="6">
    <location>
        <begin position="172"/>
        <end position="194"/>
    </location>
</feature>
<dbReference type="InterPro" id="IPR003740">
    <property type="entry name" value="YitT"/>
</dbReference>
<evidence type="ECO:0000313" key="8">
    <source>
        <dbReference type="EMBL" id="GBU04307.1"/>
    </source>
</evidence>
<evidence type="ECO:0000259" key="7">
    <source>
        <dbReference type="Pfam" id="PF10035"/>
    </source>
</evidence>
<feature type="transmembrane region" description="Helical" evidence="6">
    <location>
        <begin position="12"/>
        <end position="31"/>
    </location>
</feature>
<dbReference type="Pfam" id="PF10035">
    <property type="entry name" value="DUF2179"/>
    <property type="match status" value="1"/>
</dbReference>
<keyword evidence="2" id="KW-1003">Cell membrane</keyword>
<evidence type="ECO:0000256" key="1">
    <source>
        <dbReference type="ARBA" id="ARBA00004651"/>
    </source>
</evidence>
<organism evidence="9 10">
    <name type="scientific">Faecalimonas umbilicata</name>
    <dbReference type="NCBI Taxonomy" id="1912855"/>
    <lineage>
        <taxon>Bacteria</taxon>
        <taxon>Bacillati</taxon>
        <taxon>Bacillota</taxon>
        <taxon>Clostridia</taxon>
        <taxon>Lachnospirales</taxon>
        <taxon>Lachnospiraceae</taxon>
        <taxon>Faecalimonas</taxon>
    </lineage>
</organism>
<evidence type="ECO:0000256" key="3">
    <source>
        <dbReference type="ARBA" id="ARBA00022692"/>
    </source>
</evidence>
<dbReference type="PANTHER" id="PTHR33545:SF5">
    <property type="entry name" value="UPF0750 MEMBRANE PROTEIN YITT"/>
    <property type="match status" value="1"/>
</dbReference>
<dbReference type="GO" id="GO:0005886">
    <property type="term" value="C:plasma membrane"/>
    <property type="evidence" value="ECO:0007669"/>
    <property type="project" value="UniProtKB-SubCell"/>
</dbReference>
<evidence type="ECO:0000256" key="2">
    <source>
        <dbReference type="ARBA" id="ARBA00022475"/>
    </source>
</evidence>
<comment type="caution">
    <text evidence="9">The sequence shown here is derived from an EMBL/GenBank/DDBJ whole genome shotgun (WGS) entry which is preliminary data.</text>
</comment>
<dbReference type="PIRSF" id="PIRSF006483">
    <property type="entry name" value="Membrane_protein_YitT"/>
    <property type="match status" value="1"/>
</dbReference>
<feature type="transmembrane region" description="Helical" evidence="6">
    <location>
        <begin position="63"/>
        <end position="83"/>
    </location>
</feature>
<reference evidence="9 10" key="2">
    <citation type="submission" date="2019-03" db="EMBL/GenBank/DDBJ databases">
        <title>Genomic Encyclopedia of Type Strains, Phase IV (KMG-IV): sequencing the most valuable type-strain genomes for metagenomic binning, comparative biology and taxonomic classification.</title>
        <authorList>
            <person name="Goeker M."/>
        </authorList>
    </citation>
    <scope>NUCLEOTIDE SEQUENCE [LARGE SCALE GENOMIC DNA]</scope>
    <source>
        <strain evidence="9 10">DSM 103426</strain>
    </source>
</reference>
<proteinExistence type="predicted"/>
<feature type="transmembrane region" description="Helical" evidence="6">
    <location>
        <begin position="119"/>
        <end position="138"/>
    </location>
</feature>
<dbReference type="RefSeq" id="WP_008974857.1">
    <property type="nucleotide sequence ID" value="NZ_BHEO01000002.1"/>
</dbReference>
<sequence>MEKLKNKKMAVRLLWATFGSLLFAAGVNIIILPLHLYNGTFLGIAQLIRTFLVDYLKIAALSGINLDGIIFWLLNVPLFFMAWKVLGRGFFWLSVYTTTIETLFMTFIPIPNTPIIEDYLTACIIGGLVAGVGTGMILRGGSSGGGQDTLGMVCAKKYPSFSVGKVSILMNIFVYGICFMIFDIEITVYSLIYATVMAMTCDRVHVQNISLSVMIFTKKDGVDQAIMNEMRRGVTEWEGKGSYTKEDSKVFVVMISKYEQNEITRIVSEIDPNAFMIFTEGAKAVGNFEKRLS</sequence>
<keyword evidence="5 6" id="KW-0472">Membrane</keyword>
<dbReference type="Gene3D" id="3.30.70.120">
    <property type="match status" value="1"/>
</dbReference>
<reference evidence="8 11" key="1">
    <citation type="journal article" date="2018" name="Int. J. Syst. Evol. Microbiol.">
        <title>Draft Genome Sequence of Faecalimonas umbilicata JCM 30896T, an Acetate-Producing Bacterium Isolated from Human Feces.</title>
        <authorList>
            <person name="Sakamoto M."/>
            <person name="Ikeyama N."/>
            <person name="Yuki M."/>
            <person name="Ohkuma M."/>
        </authorList>
    </citation>
    <scope>NUCLEOTIDE SEQUENCE [LARGE SCALE GENOMIC DNA]</scope>
    <source>
        <strain evidence="8 11">EGH7</strain>
    </source>
</reference>
<keyword evidence="11" id="KW-1185">Reference proteome</keyword>
<evidence type="ECO:0000313" key="9">
    <source>
        <dbReference type="EMBL" id="TCS68891.1"/>
    </source>
</evidence>
<accession>A0A4R3JTE6</accession>
<dbReference type="InterPro" id="IPR051461">
    <property type="entry name" value="UPF0750_membrane"/>
</dbReference>
<dbReference type="InterPro" id="IPR019264">
    <property type="entry name" value="DUF2179"/>
</dbReference>
<dbReference type="Pfam" id="PF02588">
    <property type="entry name" value="YitT_membrane"/>
    <property type="match status" value="1"/>
</dbReference>
<keyword evidence="3 6" id="KW-0812">Transmembrane</keyword>
<feature type="transmembrane region" description="Helical" evidence="6">
    <location>
        <begin position="89"/>
        <end position="107"/>
    </location>
</feature>